<name>A0A5B7INY1_PORTR</name>
<protein>
    <submittedName>
        <fullName evidence="2">Uncharacterized protein</fullName>
    </submittedName>
</protein>
<accession>A0A5B7INY1</accession>
<dbReference type="EMBL" id="VSRR010073764">
    <property type="protein sequence ID" value="MPC87191.1"/>
    <property type="molecule type" value="Genomic_DNA"/>
</dbReference>
<evidence type="ECO:0000313" key="3">
    <source>
        <dbReference type="Proteomes" id="UP000324222"/>
    </source>
</evidence>
<reference evidence="2 3" key="1">
    <citation type="submission" date="2019-05" db="EMBL/GenBank/DDBJ databases">
        <title>Another draft genome of Portunus trituberculatus and its Hox gene families provides insights of decapod evolution.</title>
        <authorList>
            <person name="Jeong J.-H."/>
            <person name="Song I."/>
            <person name="Kim S."/>
            <person name="Choi T."/>
            <person name="Kim D."/>
            <person name="Ryu S."/>
            <person name="Kim W."/>
        </authorList>
    </citation>
    <scope>NUCLEOTIDE SEQUENCE [LARGE SCALE GENOMIC DNA]</scope>
    <source>
        <tissue evidence="2">Muscle</tissue>
    </source>
</reference>
<evidence type="ECO:0000313" key="2">
    <source>
        <dbReference type="EMBL" id="MPC87191.1"/>
    </source>
</evidence>
<evidence type="ECO:0000256" key="1">
    <source>
        <dbReference type="SAM" id="MobiDB-lite"/>
    </source>
</evidence>
<feature type="compositionally biased region" description="Polar residues" evidence="1">
    <location>
        <begin position="21"/>
        <end position="31"/>
    </location>
</feature>
<keyword evidence="3" id="KW-1185">Reference proteome</keyword>
<feature type="compositionally biased region" description="Acidic residues" evidence="1">
    <location>
        <begin position="36"/>
        <end position="52"/>
    </location>
</feature>
<dbReference type="Proteomes" id="UP000324222">
    <property type="component" value="Unassembled WGS sequence"/>
</dbReference>
<feature type="region of interest" description="Disordered" evidence="1">
    <location>
        <begin position="21"/>
        <end position="69"/>
    </location>
</feature>
<organism evidence="2 3">
    <name type="scientific">Portunus trituberculatus</name>
    <name type="common">Swimming crab</name>
    <name type="synonym">Neptunus trituberculatus</name>
    <dbReference type="NCBI Taxonomy" id="210409"/>
    <lineage>
        <taxon>Eukaryota</taxon>
        <taxon>Metazoa</taxon>
        <taxon>Ecdysozoa</taxon>
        <taxon>Arthropoda</taxon>
        <taxon>Crustacea</taxon>
        <taxon>Multicrustacea</taxon>
        <taxon>Malacostraca</taxon>
        <taxon>Eumalacostraca</taxon>
        <taxon>Eucarida</taxon>
        <taxon>Decapoda</taxon>
        <taxon>Pleocyemata</taxon>
        <taxon>Brachyura</taxon>
        <taxon>Eubrachyura</taxon>
        <taxon>Portunoidea</taxon>
        <taxon>Portunidae</taxon>
        <taxon>Portuninae</taxon>
        <taxon>Portunus</taxon>
    </lineage>
</organism>
<sequence>MKDPFRSPSLSNASRALLSFVSNKSPPSDSSCLDEPLNDEDPLENLPLDDPEKDSKELLEPLELDPRDR</sequence>
<gene>
    <name evidence="2" type="ORF">E2C01_082046</name>
</gene>
<comment type="caution">
    <text evidence="2">The sequence shown here is derived from an EMBL/GenBank/DDBJ whole genome shotgun (WGS) entry which is preliminary data.</text>
</comment>
<feature type="compositionally biased region" description="Basic and acidic residues" evidence="1">
    <location>
        <begin position="53"/>
        <end position="69"/>
    </location>
</feature>
<proteinExistence type="predicted"/>
<dbReference type="AlphaFoldDB" id="A0A5B7INY1"/>